<feature type="region of interest" description="Disordered" evidence="1">
    <location>
        <begin position="1"/>
        <end position="222"/>
    </location>
</feature>
<feature type="compositionally biased region" description="Low complexity" evidence="1">
    <location>
        <begin position="117"/>
        <end position="128"/>
    </location>
</feature>
<dbReference type="Proteomes" id="UP000838756">
    <property type="component" value="Unassembled WGS sequence"/>
</dbReference>
<organism evidence="2 3">
    <name type="scientific">Pararge aegeria aegeria</name>
    <dbReference type="NCBI Taxonomy" id="348720"/>
    <lineage>
        <taxon>Eukaryota</taxon>
        <taxon>Metazoa</taxon>
        <taxon>Ecdysozoa</taxon>
        <taxon>Arthropoda</taxon>
        <taxon>Hexapoda</taxon>
        <taxon>Insecta</taxon>
        <taxon>Pterygota</taxon>
        <taxon>Neoptera</taxon>
        <taxon>Endopterygota</taxon>
        <taxon>Lepidoptera</taxon>
        <taxon>Glossata</taxon>
        <taxon>Ditrysia</taxon>
        <taxon>Papilionoidea</taxon>
        <taxon>Nymphalidae</taxon>
        <taxon>Satyrinae</taxon>
        <taxon>Satyrini</taxon>
        <taxon>Parargina</taxon>
        <taxon>Pararge</taxon>
    </lineage>
</organism>
<feature type="compositionally biased region" description="Basic residues" evidence="1">
    <location>
        <begin position="211"/>
        <end position="222"/>
    </location>
</feature>
<comment type="caution">
    <text evidence="2">The sequence shown here is derived from an EMBL/GenBank/DDBJ whole genome shotgun (WGS) entry which is preliminary data.</text>
</comment>
<evidence type="ECO:0000313" key="2">
    <source>
        <dbReference type="EMBL" id="CAH2253994.1"/>
    </source>
</evidence>
<proteinExistence type="predicted"/>
<dbReference type="AlphaFoldDB" id="A0A8S4S5Q8"/>
<feature type="compositionally biased region" description="Polar residues" evidence="1">
    <location>
        <begin position="87"/>
        <end position="99"/>
    </location>
</feature>
<protein>
    <submittedName>
        <fullName evidence="2">Jg9945 protein</fullName>
    </submittedName>
</protein>
<feature type="compositionally biased region" description="Low complexity" evidence="1">
    <location>
        <begin position="156"/>
        <end position="179"/>
    </location>
</feature>
<dbReference type="EMBL" id="CAKXAJ010026069">
    <property type="protein sequence ID" value="CAH2253994.1"/>
    <property type="molecule type" value="Genomic_DNA"/>
</dbReference>
<reference evidence="2" key="1">
    <citation type="submission" date="2022-03" db="EMBL/GenBank/DDBJ databases">
        <authorList>
            <person name="Lindestad O."/>
        </authorList>
    </citation>
    <scope>NUCLEOTIDE SEQUENCE</scope>
</reference>
<evidence type="ECO:0000313" key="3">
    <source>
        <dbReference type="Proteomes" id="UP000838756"/>
    </source>
</evidence>
<gene>
    <name evidence="2" type="primary">jg9945</name>
    <name evidence="2" type="ORF">PAEG_LOCUS22597</name>
</gene>
<name>A0A8S4S5Q8_9NEOP</name>
<sequence length="222" mass="24719">MIWMTSYSARGRSASGRAGGAGPLPRVPHLRRPPGGSGLKYYDPALQDDGAEDGALPDGAPAEADGSDDASPRHQQWLRDVHALAQRMSTEASQQNTPQHVAEPVAAGNEQYGWADQGPQQQQPMSQQYAEPAADAPDYSQYQQHYQPPDAAQQHYQPPDAAQQHYQPQDAAQYQPDQHYGYDEPPQHYGDPYWQPDSPYGYHEVRAPTGPRHRPQLIRKFQ</sequence>
<evidence type="ECO:0000256" key="1">
    <source>
        <dbReference type="SAM" id="MobiDB-lite"/>
    </source>
</evidence>
<keyword evidence="3" id="KW-1185">Reference proteome</keyword>
<accession>A0A8S4S5Q8</accession>